<reference evidence="1 2" key="1">
    <citation type="submission" date="2019-09" db="EMBL/GenBank/DDBJ databases">
        <title>Bacillus ochoae sp. nov., Paenibacillus whitsoniae sp. nov., Paenibacillus spiritus sp. nov. Isolated from the Mars Exploration Rover during spacecraft assembly.</title>
        <authorList>
            <person name="Seuylemezian A."/>
            <person name="Vaishampayan P."/>
        </authorList>
    </citation>
    <scope>NUCLEOTIDE SEQUENCE [LARGE SCALE GENOMIC DNA]</scope>
    <source>
        <strain evidence="1 2">MER_111</strain>
    </source>
</reference>
<dbReference type="PANTHER" id="PTHR41317">
    <property type="entry name" value="PD-(D_E)XK NUCLEASE FAMILY TRANSPOSASE"/>
    <property type="match status" value="1"/>
</dbReference>
<dbReference type="Pfam" id="PF12784">
    <property type="entry name" value="PDDEXK_2"/>
    <property type="match status" value="1"/>
</dbReference>
<dbReference type="PANTHER" id="PTHR41317:SF1">
    <property type="entry name" value="PD-(D_E)XK NUCLEASE FAMILY TRANSPOSASE"/>
    <property type="match status" value="1"/>
</dbReference>
<dbReference type="AlphaFoldDB" id="A0A5J5G0V3"/>
<organism evidence="1 2">
    <name type="scientific">Paenibacillus spiritus</name>
    <dbReference type="NCBI Taxonomy" id="2496557"/>
    <lineage>
        <taxon>Bacteria</taxon>
        <taxon>Bacillati</taxon>
        <taxon>Bacillota</taxon>
        <taxon>Bacilli</taxon>
        <taxon>Bacillales</taxon>
        <taxon>Paenibacillaceae</taxon>
        <taxon>Paenibacillus</taxon>
    </lineage>
</organism>
<gene>
    <name evidence="1" type="ORF">F4V43_14685</name>
</gene>
<evidence type="ECO:0000313" key="2">
    <source>
        <dbReference type="Proteomes" id="UP000367750"/>
    </source>
</evidence>
<dbReference type="OrthoDB" id="1097360at2"/>
<dbReference type="InterPro" id="IPR010106">
    <property type="entry name" value="RpnA"/>
</dbReference>
<protein>
    <submittedName>
        <fullName evidence="1">Rpn family recombination-promoting nuclease/putative transposase</fullName>
    </submittedName>
</protein>
<accession>A0A5J5G0V3</accession>
<name>A0A5J5G0V3_9BACL</name>
<keyword evidence="2" id="KW-1185">Reference proteome</keyword>
<proteinExistence type="predicted"/>
<evidence type="ECO:0000313" key="1">
    <source>
        <dbReference type="EMBL" id="KAA9000376.1"/>
    </source>
</evidence>
<comment type="caution">
    <text evidence="1">The sequence shown here is derived from an EMBL/GenBank/DDBJ whole genome shotgun (WGS) entry which is preliminary data.</text>
</comment>
<sequence length="272" mass="30435">MLCGAFCVVFTKLLEAPLTEIVLLNPYTDKDAPLDKQSIFDVFARAADGRLIDIEMQLFNKYDIEKRTLYYWSRRYSGQLAEGQGYRSLGKCVTINLMNYKLLGGTTACHSVFHLREDRSGLPLTDDIEVHMLELPKLKADAAGHSGKTLAKWLTFLREGDISSWEAREMENEAAIQKAFETLKYLSQDSEARMQYEARQKFLHDEASMINGARREGLKEGLEQGAAGKAKTVALKMLAKGMEPALVAELTGLASEEIRRLTEGQGSGKDDQ</sequence>
<dbReference type="RefSeq" id="WP_150459005.1">
    <property type="nucleotide sequence ID" value="NZ_VYKK01000021.1"/>
</dbReference>
<dbReference type="NCBIfam" id="TIGR01784">
    <property type="entry name" value="T_den_put_tspse"/>
    <property type="match status" value="1"/>
</dbReference>
<dbReference type="Proteomes" id="UP000367750">
    <property type="component" value="Unassembled WGS sequence"/>
</dbReference>
<dbReference type="EMBL" id="VYKK01000021">
    <property type="protein sequence ID" value="KAA9000376.1"/>
    <property type="molecule type" value="Genomic_DNA"/>
</dbReference>